<organism evidence="1 2">
    <name type="scientific">Flavivirga spongiicola</name>
    <dbReference type="NCBI Taxonomy" id="421621"/>
    <lineage>
        <taxon>Bacteria</taxon>
        <taxon>Pseudomonadati</taxon>
        <taxon>Bacteroidota</taxon>
        <taxon>Flavobacteriia</taxon>
        <taxon>Flavobacteriales</taxon>
        <taxon>Flavobacteriaceae</taxon>
        <taxon>Flavivirga</taxon>
    </lineage>
</organism>
<comment type="caution">
    <text evidence="1">The sequence shown here is derived from an EMBL/GenBank/DDBJ whole genome shotgun (WGS) entry which is preliminary data.</text>
</comment>
<reference evidence="1 2" key="1">
    <citation type="submission" date="2022-09" db="EMBL/GenBank/DDBJ databases">
        <title>Genome sequencing of Flavivirga sp. MEBiC05379.</title>
        <authorList>
            <person name="Oh H.-M."/>
            <person name="Kwon K.K."/>
            <person name="Park M.J."/>
            <person name="Yang S.-H."/>
        </authorList>
    </citation>
    <scope>NUCLEOTIDE SEQUENCE [LARGE SCALE GENOMIC DNA]</scope>
    <source>
        <strain evidence="1 2">MEBiC05379</strain>
    </source>
</reference>
<evidence type="ECO:0000313" key="1">
    <source>
        <dbReference type="EMBL" id="MEF3834153.1"/>
    </source>
</evidence>
<dbReference type="Proteomes" id="UP001337305">
    <property type="component" value="Unassembled WGS sequence"/>
</dbReference>
<proteinExistence type="predicted"/>
<keyword evidence="2" id="KW-1185">Reference proteome</keyword>
<gene>
    <name evidence="1" type="ORF">N1F79_13525</name>
</gene>
<name>A0ABU7XTT9_9FLAO</name>
<evidence type="ECO:0000313" key="2">
    <source>
        <dbReference type="Proteomes" id="UP001337305"/>
    </source>
</evidence>
<sequence>MNLFEHLLELEREEDSHLGRILILINIFSGTEGKDSIGGLTKLAKLDFLLRYPLYLERALNSINKNPERVKLKQYERKSVESKMIRFKYGPWDFRYRKFINELVGKGLIYIRPQGRTVHIGITDYGRKIVLELMNDNVNQDLITRAKIIKGNFNKSGTNLMHFIYKTFPEIGTLKYGTKIS</sequence>
<dbReference type="RefSeq" id="WP_303306487.1">
    <property type="nucleotide sequence ID" value="NZ_JAODOP010000004.1"/>
</dbReference>
<protein>
    <submittedName>
        <fullName evidence="1">Uncharacterized protein</fullName>
    </submittedName>
</protein>
<accession>A0ABU7XTT9</accession>
<dbReference type="EMBL" id="JAODOP010000004">
    <property type="protein sequence ID" value="MEF3834153.1"/>
    <property type="molecule type" value="Genomic_DNA"/>
</dbReference>